<name>A0ABT1QMZ4_9GAMM</name>
<feature type="transmembrane region" description="Helical" evidence="1">
    <location>
        <begin position="102"/>
        <end position="122"/>
    </location>
</feature>
<evidence type="ECO:0000313" key="3">
    <source>
        <dbReference type="Proteomes" id="UP001165498"/>
    </source>
</evidence>
<dbReference type="Proteomes" id="UP001165498">
    <property type="component" value="Unassembled WGS sequence"/>
</dbReference>
<feature type="transmembrane region" description="Helical" evidence="1">
    <location>
        <begin position="45"/>
        <end position="63"/>
    </location>
</feature>
<keyword evidence="1" id="KW-1133">Transmembrane helix</keyword>
<evidence type="ECO:0000256" key="1">
    <source>
        <dbReference type="SAM" id="Phobius"/>
    </source>
</evidence>
<dbReference type="RefSeq" id="WP_255910300.1">
    <property type="nucleotide sequence ID" value="NZ_JANFQO010000001.1"/>
</dbReference>
<keyword evidence="1" id="KW-0472">Membrane</keyword>
<keyword evidence="3" id="KW-1185">Reference proteome</keyword>
<organism evidence="2 3">
    <name type="scientific">Tahibacter harae</name>
    <dbReference type="NCBI Taxonomy" id="2963937"/>
    <lineage>
        <taxon>Bacteria</taxon>
        <taxon>Pseudomonadati</taxon>
        <taxon>Pseudomonadota</taxon>
        <taxon>Gammaproteobacteria</taxon>
        <taxon>Lysobacterales</taxon>
        <taxon>Rhodanobacteraceae</taxon>
        <taxon>Tahibacter</taxon>
    </lineage>
</organism>
<reference evidence="2" key="1">
    <citation type="submission" date="2022-07" db="EMBL/GenBank/DDBJ databases">
        <title>Tahibacter sp., a new gammaproteobacterium isolated from the silt sample collected at pig farm.</title>
        <authorList>
            <person name="Chen H."/>
        </authorList>
    </citation>
    <scope>NUCLEOTIDE SEQUENCE</scope>
    <source>
        <strain evidence="2">P2K</strain>
    </source>
</reference>
<evidence type="ECO:0008006" key="4">
    <source>
        <dbReference type="Google" id="ProtNLM"/>
    </source>
</evidence>
<protein>
    <recommendedName>
        <fullName evidence="4">Diguanylate cyclase</fullName>
    </recommendedName>
</protein>
<proteinExistence type="predicted"/>
<gene>
    <name evidence="2" type="ORF">NM961_00940</name>
</gene>
<dbReference type="EMBL" id="JANFQO010000001">
    <property type="protein sequence ID" value="MCQ4163263.1"/>
    <property type="molecule type" value="Genomic_DNA"/>
</dbReference>
<keyword evidence="1" id="KW-0812">Transmembrane</keyword>
<accession>A0ABT1QMZ4</accession>
<feature type="transmembrane region" description="Helical" evidence="1">
    <location>
        <begin position="134"/>
        <end position="155"/>
    </location>
</feature>
<comment type="caution">
    <text evidence="2">The sequence shown here is derived from an EMBL/GenBank/DDBJ whole genome shotgun (WGS) entry which is preliminary data.</text>
</comment>
<sequence length="166" mass="18012">MSLGWFAFAVLLPLWALGGLGDYLCHRAARNSATSVGVRESLLHLLQWTQIVLPVLLVLGFGLRPWTLAAGAACVLAHSLTAWWDERCARPGRYISIAENHCHAFLISLPVVAWALALWLYADAGSAAPAAPGWAVAVVVLVFLVSGGFVLEELLRCLRERRTRAA</sequence>
<evidence type="ECO:0000313" key="2">
    <source>
        <dbReference type="EMBL" id="MCQ4163263.1"/>
    </source>
</evidence>